<feature type="domain" description="Endonuclease/exonuclease/phosphatase" evidence="3">
    <location>
        <begin position="605"/>
        <end position="769"/>
    </location>
</feature>
<feature type="domain" description="Reverse transcriptase zinc-binding" evidence="4">
    <location>
        <begin position="1517"/>
        <end position="1601"/>
    </location>
</feature>
<evidence type="ECO:0000259" key="2">
    <source>
        <dbReference type="Pfam" id="PF00078"/>
    </source>
</evidence>
<dbReference type="PANTHER" id="PTHR33116:SF78">
    <property type="entry name" value="OS12G0587133 PROTEIN"/>
    <property type="match status" value="1"/>
</dbReference>
<dbReference type="InterPro" id="IPR043502">
    <property type="entry name" value="DNA/RNA_pol_sf"/>
</dbReference>
<protein>
    <recommendedName>
        <fullName evidence="6">Reverse transcriptase domain-containing protein</fullName>
    </recommendedName>
</protein>
<dbReference type="SUPFAM" id="SSF56672">
    <property type="entry name" value="DNA/RNA polymerases"/>
    <property type="match status" value="1"/>
</dbReference>
<dbReference type="InterPro" id="IPR005135">
    <property type="entry name" value="Endo/exonuclease/phosphatase"/>
</dbReference>
<proteinExistence type="predicted"/>
<dbReference type="Gene3D" id="3.60.10.10">
    <property type="entry name" value="Endonuclease/exonuclease/phosphatase"/>
    <property type="match status" value="1"/>
</dbReference>
<evidence type="ECO:0000256" key="1">
    <source>
        <dbReference type="SAM" id="MobiDB-lite"/>
    </source>
</evidence>
<gene>
    <name evidence="5" type="ORF">FSB_LOCUS43203</name>
</gene>
<feature type="compositionally biased region" description="Polar residues" evidence="1">
    <location>
        <begin position="328"/>
        <end position="340"/>
    </location>
</feature>
<dbReference type="InterPro" id="IPR026960">
    <property type="entry name" value="RVT-Znf"/>
</dbReference>
<dbReference type="GO" id="GO:0003824">
    <property type="term" value="F:catalytic activity"/>
    <property type="evidence" value="ECO:0007669"/>
    <property type="project" value="InterPro"/>
</dbReference>
<evidence type="ECO:0000313" key="5">
    <source>
        <dbReference type="EMBL" id="SPD15321.1"/>
    </source>
</evidence>
<dbReference type="PANTHER" id="PTHR33116">
    <property type="entry name" value="REVERSE TRANSCRIPTASE ZINC-BINDING DOMAIN-CONTAINING PROTEIN-RELATED-RELATED"/>
    <property type="match status" value="1"/>
</dbReference>
<reference evidence="5" key="1">
    <citation type="submission" date="2018-02" db="EMBL/GenBank/DDBJ databases">
        <authorList>
            <person name="Cohen D.B."/>
            <person name="Kent A.D."/>
        </authorList>
    </citation>
    <scope>NUCLEOTIDE SEQUENCE</scope>
</reference>
<dbReference type="InterPro" id="IPR036691">
    <property type="entry name" value="Endo/exonu/phosph_ase_sf"/>
</dbReference>
<dbReference type="SUPFAM" id="SSF56219">
    <property type="entry name" value="DNase I-like"/>
    <property type="match status" value="1"/>
</dbReference>
<dbReference type="InterPro" id="IPR000477">
    <property type="entry name" value="RT_dom"/>
</dbReference>
<feature type="compositionally biased region" description="Polar residues" evidence="1">
    <location>
        <begin position="349"/>
        <end position="370"/>
    </location>
</feature>
<dbReference type="EMBL" id="OIVN01004079">
    <property type="protein sequence ID" value="SPD15321.1"/>
    <property type="molecule type" value="Genomic_DNA"/>
</dbReference>
<sequence length="1700" mass="191920">MELSIIERSRNHYSSVTMGLVAAVWLRDVLHEVAKMSNDQNLFRSFREGNKIFVLQKQKNGKGRFVTITTLGDTKSKGSVIIPEGRDSCGWNGVRQEISGIMDEHVHGQREVTKHWPENRVRETCTFKEAVTHGELPKNFGNAGFQGESSQLSAQEKAQVPVVQLVPVWGHGVAKAADSQTVVSERVDKGKKPADFLEEIPKITHSSQPLVEKLSLNMDNIDLASSHIDTGLLQFSFTIQIERGLNGVWGVKQASIFGPPQSPNDQNVNIPKPTMPVVEMGPNSTDQNKIHLGFAKPNRSQTRAQRPKRVHRPTRQKWAWRPKPRSHMGSSRPGSATTGPAMNPPTLIPESSSPSLENPKCDQSSSTAGQITDIITHPDEVVTRTWGTSTDWVLELRGGRRLSIPVSLLRPQLGEFQAPKPMLPTGMGEVRGGGEALGLSSEYSGEEGDDEGDSVWADSDFSTGDGAVVCWDGEEAPLEVPPLASVVPQEGVSVPEVLMMGESEKDLPPSDWVMGKYQHFGDFVGASYEGYEEEVLTLLKSIDARRTNSEKEKVVPAFTVRSGRKGSRELKGLVSTINYDTGSSRSRSNNRERALILSNEYWIFLGSIGAAGGVLLMWDRRVVEKIDEAVGDYSVSCRFRGVVDQFEWAFSGVYGPQSDRERSLMWDELAGLASWWGIPWCIGGDFNVTRFPTERLGGEAFTPAMQEFSEFISHLELMDIPLEGGTYTWSNNRTDASMSRIDRFLYSTEWEEHFPAIHQKRLSRLLSDHYPIMLECGDFSKGRRPFRFENMWLGSDGFVDKVKGWWESYHFEGTPSFILARKLRALKMDLKKWNAEVFGNVLNRRMQAMADLNDLDVEAEVRPLSNEEVSRKFRLVAELELSFLQEEISWRQKSRALWLQEGDKNTKFFHRIANSNRRSNSISSLMINGELSSNKEDISTSISQFYQDLYSEGVSRRPFLDGLEFSMISNEDSNWLGRPFEEEEVLGVIQGFNGDKAPGPDGFSMAFFQACWVILQSDIMAVLRYFQGVGSFEKSLNATFLALIPKKVGAVEVKDFRPISLVSGMYKILAKLLANRLRIVLPKIISSSQNAFVQGRQILDSVLIGSECLDSRLKQGVPGVLCKLDVEKAYDHVNWGFLLYLLRSRIMDRAINGGLFSGFMVGSSQSQQVLISHLLFADDTLIFCDADPTQLAHLRSVFIWFEAVSGLRINLGKSEMVPVGEVSNLDDLALILGCKVAPLPMKYLGLPLGAPFKAKSIWNPIIERMEKRLAGWKRLYLSKGGKVTLIKSTLSSLPTYFLSLFPIPVGVAHRLEKIQRDFLWNGMGEETKFHLVSWSKICEPIQHGGLGIKDLQRFNRALLGKWLWRYGTDRDALWRQVVDAKYGSSWGDWCSKEVKDSYGVSLWKSIYRGWPSLSKFLFFEVGDGSRVRFWHDTWCGDSPLKEAYPELFNIALDRDASVADLMSRANGMIHWDVIFTRSVHDWELESISSFMDLLYSTSVNGEGEDKLSWGQPKSKPFTVKQYYRFLSSHAFRSFPWKSVWKSKVPPRVAFFSWTATLGKILTIDNLRKRGLILVEWCCLCKESGESPDHLLLHCKIARELWDLVLGMFGVHWVMPRAVFDLFSSWQGSFGTRQNSLVWRAVPHCVIWCLWRERNARLFEDSELSIPDLKIQLFHLLYEWTKGLSGLSINSHAELLELCIL</sequence>
<evidence type="ECO:0008006" key="6">
    <source>
        <dbReference type="Google" id="ProtNLM"/>
    </source>
</evidence>
<dbReference type="CDD" id="cd01650">
    <property type="entry name" value="RT_nLTR_like"/>
    <property type="match status" value="1"/>
</dbReference>
<feature type="region of interest" description="Disordered" evidence="1">
    <location>
        <begin position="281"/>
        <end position="374"/>
    </location>
</feature>
<dbReference type="Pfam" id="PF13966">
    <property type="entry name" value="zf-RVT"/>
    <property type="match status" value="1"/>
</dbReference>
<feature type="compositionally biased region" description="Basic residues" evidence="1">
    <location>
        <begin position="305"/>
        <end position="326"/>
    </location>
</feature>
<feature type="domain" description="Reverse transcriptase" evidence="2">
    <location>
        <begin position="1044"/>
        <end position="1247"/>
    </location>
</feature>
<evidence type="ECO:0000259" key="4">
    <source>
        <dbReference type="Pfam" id="PF13966"/>
    </source>
</evidence>
<evidence type="ECO:0000259" key="3">
    <source>
        <dbReference type="Pfam" id="PF03372"/>
    </source>
</evidence>
<organism evidence="5">
    <name type="scientific">Fagus sylvatica</name>
    <name type="common">Beechnut</name>
    <dbReference type="NCBI Taxonomy" id="28930"/>
    <lineage>
        <taxon>Eukaryota</taxon>
        <taxon>Viridiplantae</taxon>
        <taxon>Streptophyta</taxon>
        <taxon>Embryophyta</taxon>
        <taxon>Tracheophyta</taxon>
        <taxon>Spermatophyta</taxon>
        <taxon>Magnoliopsida</taxon>
        <taxon>eudicotyledons</taxon>
        <taxon>Gunneridae</taxon>
        <taxon>Pentapetalae</taxon>
        <taxon>rosids</taxon>
        <taxon>fabids</taxon>
        <taxon>Fagales</taxon>
        <taxon>Fagaceae</taxon>
        <taxon>Fagus</taxon>
    </lineage>
</organism>
<accession>A0A2N9HUI8</accession>
<name>A0A2N9HUI8_FAGSY</name>
<dbReference type="Pfam" id="PF03372">
    <property type="entry name" value="Exo_endo_phos"/>
    <property type="match status" value="1"/>
</dbReference>
<dbReference type="Pfam" id="PF00078">
    <property type="entry name" value="RVT_1"/>
    <property type="match status" value="1"/>
</dbReference>